<dbReference type="SUPFAM" id="SSF56436">
    <property type="entry name" value="C-type lectin-like"/>
    <property type="match status" value="1"/>
</dbReference>
<name>A0A834INN6_RHYFE</name>
<evidence type="ECO:0000256" key="1">
    <source>
        <dbReference type="ARBA" id="ARBA00023157"/>
    </source>
</evidence>
<gene>
    <name evidence="4" type="ORF">GWI33_001649</name>
</gene>
<dbReference type="PROSITE" id="PS50041">
    <property type="entry name" value="C_TYPE_LECTIN_2"/>
    <property type="match status" value="1"/>
</dbReference>
<reference evidence="4" key="1">
    <citation type="submission" date="2020-08" db="EMBL/GenBank/DDBJ databases">
        <title>Genome sequencing and assembly of the red palm weevil Rhynchophorus ferrugineus.</title>
        <authorList>
            <person name="Dias G.B."/>
            <person name="Bergman C.M."/>
            <person name="Manee M."/>
        </authorList>
    </citation>
    <scope>NUCLEOTIDE SEQUENCE</scope>
    <source>
        <strain evidence="4">AA-2017</strain>
        <tissue evidence="4">Whole larva</tissue>
    </source>
</reference>
<dbReference type="PROSITE" id="PS00615">
    <property type="entry name" value="C_TYPE_LECTIN_1"/>
    <property type="match status" value="1"/>
</dbReference>
<keyword evidence="2" id="KW-0732">Signal</keyword>
<dbReference type="AlphaFoldDB" id="A0A834INN6"/>
<accession>A0A834INN6</accession>
<proteinExistence type="predicted"/>
<feature type="domain" description="C-type lectin" evidence="3">
    <location>
        <begin position="35"/>
        <end position="160"/>
    </location>
</feature>
<keyword evidence="1" id="KW-1015">Disulfide bond</keyword>
<protein>
    <recommendedName>
        <fullName evidence="3">C-type lectin domain-containing protein</fullName>
    </recommendedName>
</protein>
<dbReference type="InterPro" id="IPR001304">
    <property type="entry name" value="C-type_lectin-like"/>
</dbReference>
<keyword evidence="5" id="KW-1185">Reference proteome</keyword>
<dbReference type="Gene3D" id="3.10.100.10">
    <property type="entry name" value="Mannose-Binding Protein A, subunit A"/>
    <property type="match status" value="1"/>
</dbReference>
<evidence type="ECO:0000256" key="2">
    <source>
        <dbReference type="SAM" id="SignalP"/>
    </source>
</evidence>
<dbReference type="EMBL" id="JAACXV010000148">
    <property type="protein sequence ID" value="KAF7282966.1"/>
    <property type="molecule type" value="Genomic_DNA"/>
</dbReference>
<dbReference type="InterPro" id="IPR016186">
    <property type="entry name" value="C-type_lectin-like/link_sf"/>
</dbReference>
<dbReference type="PANTHER" id="PTHR45784:SF3">
    <property type="entry name" value="C-TYPE LECTIN DOMAIN FAMILY 4 MEMBER K-LIKE-RELATED"/>
    <property type="match status" value="1"/>
</dbReference>
<dbReference type="PANTHER" id="PTHR45784">
    <property type="entry name" value="C-TYPE LECTIN DOMAIN FAMILY 20 MEMBER A-RELATED"/>
    <property type="match status" value="1"/>
</dbReference>
<dbReference type="CDD" id="cd00037">
    <property type="entry name" value="CLECT"/>
    <property type="match status" value="1"/>
</dbReference>
<dbReference type="InterPro" id="IPR018378">
    <property type="entry name" value="C-type_lectin_CS"/>
</dbReference>
<comment type="caution">
    <text evidence="4">The sequence shown here is derived from an EMBL/GenBank/DDBJ whole genome shotgun (WGS) entry which is preliminary data.</text>
</comment>
<dbReference type="Proteomes" id="UP000625711">
    <property type="component" value="Unassembled WGS sequence"/>
</dbReference>
<dbReference type="Pfam" id="PF00059">
    <property type="entry name" value="Lectin_C"/>
    <property type="match status" value="1"/>
</dbReference>
<feature type="chain" id="PRO_5032607154" description="C-type lectin domain-containing protein" evidence="2">
    <location>
        <begin position="23"/>
        <end position="161"/>
    </location>
</feature>
<feature type="signal peptide" evidence="2">
    <location>
        <begin position="1"/>
        <end position="22"/>
    </location>
</feature>
<evidence type="ECO:0000259" key="3">
    <source>
        <dbReference type="PROSITE" id="PS50041"/>
    </source>
</evidence>
<dbReference type="SMART" id="SM00034">
    <property type="entry name" value="CLECT"/>
    <property type="match status" value="1"/>
</dbReference>
<sequence>MRSFFNTPLILVLFLLYELCLSSSCQTENVPIQQCSKHTYLVSSSAESWFRANIICKNIGMELVSINSEAENQELAHYLQLYSSSSTIGNGYWTSGSRYGSGTSDFVWWNSGKPVVYRKFSAKQPDNAGNKEYCIEVFEQNNGLLWNDYVCDVKLKFICQT</sequence>
<dbReference type="OrthoDB" id="7962197at2759"/>
<evidence type="ECO:0000313" key="5">
    <source>
        <dbReference type="Proteomes" id="UP000625711"/>
    </source>
</evidence>
<evidence type="ECO:0000313" key="4">
    <source>
        <dbReference type="EMBL" id="KAF7282966.1"/>
    </source>
</evidence>
<organism evidence="4 5">
    <name type="scientific">Rhynchophorus ferrugineus</name>
    <name type="common">Red palm weevil</name>
    <name type="synonym">Curculio ferrugineus</name>
    <dbReference type="NCBI Taxonomy" id="354439"/>
    <lineage>
        <taxon>Eukaryota</taxon>
        <taxon>Metazoa</taxon>
        <taxon>Ecdysozoa</taxon>
        <taxon>Arthropoda</taxon>
        <taxon>Hexapoda</taxon>
        <taxon>Insecta</taxon>
        <taxon>Pterygota</taxon>
        <taxon>Neoptera</taxon>
        <taxon>Endopterygota</taxon>
        <taxon>Coleoptera</taxon>
        <taxon>Polyphaga</taxon>
        <taxon>Cucujiformia</taxon>
        <taxon>Curculionidae</taxon>
        <taxon>Dryophthorinae</taxon>
        <taxon>Rhynchophorus</taxon>
    </lineage>
</organism>
<dbReference type="InterPro" id="IPR016187">
    <property type="entry name" value="CTDL_fold"/>
</dbReference>